<dbReference type="HOGENOM" id="CLU_863628_0_0_1"/>
<dbReference type="RefSeq" id="XP_007928284.1">
    <property type="nucleotide sequence ID" value="XM_007930093.1"/>
</dbReference>
<protein>
    <submittedName>
        <fullName evidence="1">Uncharacterized protein</fullName>
    </submittedName>
</protein>
<organism evidence="1 2">
    <name type="scientific">Pseudocercospora fijiensis (strain CIRAD86)</name>
    <name type="common">Black leaf streak disease fungus</name>
    <name type="synonym">Mycosphaerella fijiensis</name>
    <dbReference type="NCBI Taxonomy" id="383855"/>
    <lineage>
        <taxon>Eukaryota</taxon>
        <taxon>Fungi</taxon>
        <taxon>Dikarya</taxon>
        <taxon>Ascomycota</taxon>
        <taxon>Pezizomycotina</taxon>
        <taxon>Dothideomycetes</taxon>
        <taxon>Dothideomycetidae</taxon>
        <taxon>Mycosphaerellales</taxon>
        <taxon>Mycosphaerellaceae</taxon>
        <taxon>Pseudocercospora</taxon>
    </lineage>
</organism>
<proteinExistence type="predicted"/>
<gene>
    <name evidence="1" type="ORF">MYCFIDRAFT_176293</name>
</gene>
<sequence length="322" mass="36254">MIGVDHPLCGSVAASVGSDRTLVNPALSVNQVVLQSGLFHLHQTCCPNGHPHTATSRRVPPEEICKSPYTADNIDDIGLLRSHDILNAQHHRLWNDTTHFPSPSLTDYTQLNCGMQAGFMKHTVSSKMTRRRRLSQTLVSFVEYQLENISMMSGSISGSGGAINVLSNQMIFFFAPSKYPARWPAQGNSWHQMAVHPKAVWCGKLDLTRLHCRSCLEALLCPLYHLWSHRPRHYCSCKWREPLSRRDCSIMFAAKHLIDPPTHYVFPKISTSEGGFNASDHLQGFDAMRGAILVSSQRRRRHLSFVRSFISETQPLTELRSP</sequence>
<dbReference type="GeneID" id="19333531"/>
<dbReference type="VEuPathDB" id="FungiDB:MYCFIDRAFT_176293"/>
<dbReference type="AlphaFoldDB" id="M3A8I7"/>
<evidence type="ECO:0000313" key="1">
    <source>
        <dbReference type="EMBL" id="EME80941.1"/>
    </source>
</evidence>
<dbReference type="Proteomes" id="UP000016932">
    <property type="component" value="Unassembled WGS sequence"/>
</dbReference>
<dbReference type="EMBL" id="KB446560">
    <property type="protein sequence ID" value="EME80941.1"/>
    <property type="molecule type" value="Genomic_DNA"/>
</dbReference>
<reference evidence="1 2" key="1">
    <citation type="journal article" date="2012" name="PLoS Pathog.">
        <title>Diverse lifestyles and strategies of plant pathogenesis encoded in the genomes of eighteen Dothideomycetes fungi.</title>
        <authorList>
            <person name="Ohm R.A."/>
            <person name="Feau N."/>
            <person name="Henrissat B."/>
            <person name="Schoch C.L."/>
            <person name="Horwitz B.A."/>
            <person name="Barry K.W."/>
            <person name="Condon B.J."/>
            <person name="Copeland A.C."/>
            <person name="Dhillon B."/>
            <person name="Glaser F."/>
            <person name="Hesse C.N."/>
            <person name="Kosti I."/>
            <person name="LaButti K."/>
            <person name="Lindquist E.A."/>
            <person name="Lucas S."/>
            <person name="Salamov A.A."/>
            <person name="Bradshaw R.E."/>
            <person name="Ciuffetti L."/>
            <person name="Hamelin R.C."/>
            <person name="Kema G.H.J."/>
            <person name="Lawrence C."/>
            <person name="Scott J.A."/>
            <person name="Spatafora J.W."/>
            <person name="Turgeon B.G."/>
            <person name="de Wit P.J.G.M."/>
            <person name="Zhong S."/>
            <person name="Goodwin S.B."/>
            <person name="Grigoriev I.V."/>
        </authorList>
    </citation>
    <scope>NUCLEOTIDE SEQUENCE [LARGE SCALE GENOMIC DNA]</scope>
    <source>
        <strain evidence="1 2">CIRAD86</strain>
    </source>
</reference>
<dbReference type="KEGG" id="pfj:MYCFIDRAFT_176293"/>
<accession>M3A8I7</accession>
<keyword evidence="2" id="KW-1185">Reference proteome</keyword>
<evidence type="ECO:0000313" key="2">
    <source>
        <dbReference type="Proteomes" id="UP000016932"/>
    </source>
</evidence>
<name>M3A8I7_PSEFD</name>